<dbReference type="EMBL" id="JAUTXT010000017">
    <property type="protein sequence ID" value="KAK3674966.1"/>
    <property type="molecule type" value="Genomic_DNA"/>
</dbReference>
<organism evidence="2 3">
    <name type="scientific">Recurvomyces mirabilis</name>
    <dbReference type="NCBI Taxonomy" id="574656"/>
    <lineage>
        <taxon>Eukaryota</taxon>
        <taxon>Fungi</taxon>
        <taxon>Dikarya</taxon>
        <taxon>Ascomycota</taxon>
        <taxon>Pezizomycotina</taxon>
        <taxon>Dothideomycetes</taxon>
        <taxon>Dothideomycetidae</taxon>
        <taxon>Mycosphaerellales</taxon>
        <taxon>Teratosphaeriaceae</taxon>
        <taxon>Recurvomyces</taxon>
    </lineage>
</organism>
<sequence length="428" mass="48220">MDSTIALRMQKFRDEDEFIVSSRRKANTRLMPISLERILALQPTLIGITRGFQAKESPVKFWFRLPSSSLQKPAYGVLAYYPEDCWTGSVMHPRPLGSRSLPVDDRYSSGRADSPDNVVVAGVAVKLSNPTSRVSMVEDKVLFAFGYQMMQPERNQGDDEASVNVMTLAPAMSITIEDTPYLGLSCAETLRCVDYPRPCKAHPADDCPHSRAPRQVKLFAENGEFWLITMEMRERSIMGETTFVIDASISQHFELDGLMVPAELEAIEWTGRPRLYNTYEKGGYALTSRIEAWNTALELQKDTEAMYGSFAILVSNLIAVNLYSWDDVMGDKERVELEATEWDGETTTEATPRTSPTPSTSPFTRISNFQYALDAWQVLQALNEDFRSMLGDILSIPITYLTSMVPLTFEDRVLEFDVYKSLAEVAQP</sequence>
<proteinExistence type="predicted"/>
<accession>A0AAE1C1Q1</accession>
<evidence type="ECO:0000256" key="1">
    <source>
        <dbReference type="SAM" id="MobiDB-lite"/>
    </source>
</evidence>
<dbReference type="Proteomes" id="UP001274830">
    <property type="component" value="Unassembled WGS sequence"/>
</dbReference>
<comment type="caution">
    <text evidence="2">The sequence shown here is derived from an EMBL/GenBank/DDBJ whole genome shotgun (WGS) entry which is preliminary data.</text>
</comment>
<feature type="region of interest" description="Disordered" evidence="1">
    <location>
        <begin position="341"/>
        <end position="362"/>
    </location>
</feature>
<evidence type="ECO:0000313" key="2">
    <source>
        <dbReference type="EMBL" id="KAK3674966.1"/>
    </source>
</evidence>
<protein>
    <submittedName>
        <fullName evidence="2">Uncharacterized protein</fullName>
    </submittedName>
</protein>
<reference evidence="2" key="1">
    <citation type="submission" date="2023-07" db="EMBL/GenBank/DDBJ databases">
        <title>Black Yeasts Isolated from many extreme environments.</title>
        <authorList>
            <person name="Coleine C."/>
            <person name="Stajich J.E."/>
            <person name="Selbmann L."/>
        </authorList>
    </citation>
    <scope>NUCLEOTIDE SEQUENCE</scope>
    <source>
        <strain evidence="2">CCFEE 5485</strain>
    </source>
</reference>
<dbReference type="AlphaFoldDB" id="A0AAE1C1Q1"/>
<feature type="compositionally biased region" description="Low complexity" evidence="1">
    <location>
        <begin position="347"/>
        <end position="362"/>
    </location>
</feature>
<evidence type="ECO:0000313" key="3">
    <source>
        <dbReference type="Proteomes" id="UP001274830"/>
    </source>
</evidence>
<gene>
    <name evidence="2" type="ORF">LTR78_005310</name>
</gene>
<name>A0AAE1C1Q1_9PEZI</name>
<keyword evidence="3" id="KW-1185">Reference proteome</keyword>